<evidence type="ECO:0000313" key="3">
    <source>
        <dbReference type="EMBL" id="SMC89933.1"/>
    </source>
</evidence>
<protein>
    <submittedName>
        <fullName evidence="3">Epoxyqueuosine reductase QueG (Queuosine biosynthesis)</fullName>
    </submittedName>
</protein>
<keyword evidence="1" id="KW-0411">Iron-sulfur</keyword>
<dbReference type="Proteomes" id="UP000192738">
    <property type="component" value="Unassembled WGS sequence"/>
</dbReference>
<accession>A0A1W2CXI6</accession>
<keyword evidence="4" id="KW-1185">Reference proteome</keyword>
<feature type="domain" description="4Fe-4S ferredoxin-type" evidence="2">
    <location>
        <begin position="175"/>
        <end position="203"/>
    </location>
</feature>
<gene>
    <name evidence="3" type="ORF">SAMN04488500_11281</name>
</gene>
<dbReference type="EMBL" id="FWXI01000012">
    <property type="protein sequence ID" value="SMC89933.1"/>
    <property type="molecule type" value="Genomic_DNA"/>
</dbReference>
<dbReference type="InterPro" id="IPR017896">
    <property type="entry name" value="4Fe4S_Fe-S-bd"/>
</dbReference>
<dbReference type="AlphaFoldDB" id="A0A1W2CXI6"/>
<dbReference type="SUPFAM" id="SSF46548">
    <property type="entry name" value="alpha-helical ferredoxin"/>
    <property type="match status" value="1"/>
</dbReference>
<keyword evidence="1" id="KW-0479">Metal-binding</keyword>
<organism evidence="3 4">
    <name type="scientific">Sporomusa malonica</name>
    <dbReference type="NCBI Taxonomy" id="112901"/>
    <lineage>
        <taxon>Bacteria</taxon>
        <taxon>Bacillati</taxon>
        <taxon>Bacillota</taxon>
        <taxon>Negativicutes</taxon>
        <taxon>Selenomonadales</taxon>
        <taxon>Sporomusaceae</taxon>
        <taxon>Sporomusa</taxon>
    </lineage>
</organism>
<dbReference type="PANTHER" id="PTHR30002">
    <property type="entry name" value="EPOXYQUEUOSINE REDUCTASE"/>
    <property type="match status" value="1"/>
</dbReference>
<evidence type="ECO:0000313" key="4">
    <source>
        <dbReference type="Proteomes" id="UP000192738"/>
    </source>
</evidence>
<dbReference type="STRING" id="112901.SAMN04488500_11281"/>
<proteinExistence type="predicted"/>
<dbReference type="PANTHER" id="PTHR30002:SF4">
    <property type="entry name" value="EPOXYQUEUOSINE REDUCTASE"/>
    <property type="match status" value="1"/>
</dbReference>
<dbReference type="GO" id="GO:0008616">
    <property type="term" value="P:tRNA queuosine(34) biosynthetic process"/>
    <property type="evidence" value="ECO:0007669"/>
    <property type="project" value="InterPro"/>
</dbReference>
<dbReference type="OrthoDB" id="9784571at2"/>
<dbReference type="Pfam" id="PF13484">
    <property type="entry name" value="Fer4_16"/>
    <property type="match status" value="1"/>
</dbReference>
<dbReference type="GO" id="GO:0051539">
    <property type="term" value="F:4 iron, 4 sulfur cluster binding"/>
    <property type="evidence" value="ECO:0007669"/>
    <property type="project" value="UniProtKB-KW"/>
</dbReference>
<sequence length="342" mass="39382">MCKSSLALRIREKAVELGFAACGIIKLDAIKGYAEKLEERMDCLPETRSMYEVFLKYATPEQSYGWAKSVVVCITRYGKYKVPENLEGLIGKYYLYDYKLQGHTREFQNHARFEEYLKSLNLKTARELHGVTAARWVAAKAGLGIIRKNNFLYTEHGSWVIIDTWLIDEELELIEEPKIPDCPEGCSECVQSCPTQALTQSYCTSMLTCITRLTWGIKDLPPEDLWDKMGKWVYGCDECQNACPMNYGKWEATDNYPGLGELAEKLSLESIVAMDNEELKNQMLSKFWFIRQETVYQWKVNALRAMANSYESRYEKYIIGALSDENAQVREIAKWACAKNKL</sequence>
<dbReference type="InterPro" id="IPR004453">
    <property type="entry name" value="QueG"/>
</dbReference>
<keyword evidence="1" id="KW-0004">4Fe-4S</keyword>
<keyword evidence="1" id="KW-0408">Iron</keyword>
<dbReference type="RefSeq" id="WP_084576555.1">
    <property type="nucleotide sequence ID" value="NZ_CP155572.1"/>
</dbReference>
<reference evidence="3 4" key="1">
    <citation type="submission" date="2017-04" db="EMBL/GenBank/DDBJ databases">
        <authorList>
            <person name="Afonso C.L."/>
            <person name="Miller P.J."/>
            <person name="Scott M.A."/>
            <person name="Spackman E."/>
            <person name="Goraichik I."/>
            <person name="Dimitrov K.M."/>
            <person name="Suarez D.L."/>
            <person name="Swayne D.E."/>
        </authorList>
    </citation>
    <scope>NUCLEOTIDE SEQUENCE [LARGE SCALE GENOMIC DNA]</scope>
    <source>
        <strain evidence="3 4">DSM 5090</strain>
    </source>
</reference>
<name>A0A1W2CXI6_9FIRM</name>
<evidence type="ECO:0000259" key="2">
    <source>
        <dbReference type="PROSITE" id="PS51379"/>
    </source>
</evidence>
<dbReference type="PROSITE" id="PS51379">
    <property type="entry name" value="4FE4S_FER_2"/>
    <property type="match status" value="1"/>
</dbReference>
<evidence type="ECO:0000256" key="1">
    <source>
        <dbReference type="ARBA" id="ARBA00022485"/>
    </source>
</evidence>
<dbReference type="GO" id="GO:0052693">
    <property type="term" value="F:epoxyqueuosine reductase activity"/>
    <property type="evidence" value="ECO:0007669"/>
    <property type="project" value="TreeGrafter"/>
</dbReference>